<proteinExistence type="predicted"/>
<keyword evidence="3 5" id="KW-0732">Signal</keyword>
<evidence type="ECO:0000256" key="4">
    <source>
        <dbReference type="ARBA" id="ARBA00023235"/>
    </source>
</evidence>
<evidence type="ECO:0000256" key="3">
    <source>
        <dbReference type="ARBA" id="ARBA00022729"/>
    </source>
</evidence>
<dbReference type="InterPro" id="IPR036979">
    <property type="entry name" value="CM_dom_sf"/>
</dbReference>
<dbReference type="PROSITE" id="PS51168">
    <property type="entry name" value="CHORISMATE_MUT_2"/>
    <property type="match status" value="1"/>
</dbReference>
<dbReference type="InterPro" id="IPR002701">
    <property type="entry name" value="CM_II_prokaryot"/>
</dbReference>
<feature type="domain" description="Chorismate mutase" evidence="6">
    <location>
        <begin position="12"/>
        <end position="109"/>
    </location>
</feature>
<dbReference type="SUPFAM" id="SSF48600">
    <property type="entry name" value="Chorismate mutase II"/>
    <property type="match status" value="1"/>
</dbReference>
<keyword evidence="4" id="KW-0413">Isomerase</keyword>
<dbReference type="GO" id="GO:0009697">
    <property type="term" value="P:salicylic acid biosynthetic process"/>
    <property type="evidence" value="ECO:0007669"/>
    <property type="project" value="TreeGrafter"/>
</dbReference>
<evidence type="ECO:0000256" key="1">
    <source>
        <dbReference type="ARBA" id="ARBA00004817"/>
    </source>
</evidence>
<reference evidence="7" key="1">
    <citation type="submission" date="2021-05" db="EMBL/GenBank/DDBJ databases">
        <authorList>
            <person name="Alioto T."/>
            <person name="Alioto T."/>
            <person name="Gomez Garrido J."/>
        </authorList>
    </citation>
    <scope>NUCLEOTIDE SEQUENCE</scope>
</reference>
<dbReference type="InterPro" id="IPR036263">
    <property type="entry name" value="Chorismate_II_sf"/>
</dbReference>
<dbReference type="EMBL" id="HBUF01563754">
    <property type="protein sequence ID" value="CAG6763584.1"/>
    <property type="molecule type" value="Transcribed_RNA"/>
</dbReference>
<dbReference type="InterPro" id="IPR051331">
    <property type="entry name" value="Chorismate_mutase-related"/>
</dbReference>
<protein>
    <recommendedName>
        <fullName evidence="2">chorismate mutase</fullName>
        <ecNumber evidence="2">5.4.99.5</ecNumber>
    </recommendedName>
</protein>
<name>A0A8D9ADZ7_9HEMI</name>
<dbReference type="PANTHER" id="PTHR38041">
    <property type="entry name" value="CHORISMATE MUTASE"/>
    <property type="match status" value="1"/>
</dbReference>
<dbReference type="Pfam" id="PF01817">
    <property type="entry name" value="CM_2"/>
    <property type="match status" value="1"/>
</dbReference>
<evidence type="ECO:0000259" key="6">
    <source>
        <dbReference type="PROSITE" id="PS51168"/>
    </source>
</evidence>
<dbReference type="InterPro" id="IPR008240">
    <property type="entry name" value="Chorismate_mutase_periplasmic"/>
</dbReference>
<accession>A0A8D9ADZ7</accession>
<evidence type="ECO:0000256" key="2">
    <source>
        <dbReference type="ARBA" id="ARBA00012404"/>
    </source>
</evidence>
<dbReference type="NCBIfam" id="TIGR01806">
    <property type="entry name" value="CM_mono2"/>
    <property type="match status" value="1"/>
</dbReference>
<dbReference type="GO" id="GO:0004106">
    <property type="term" value="F:chorismate mutase activity"/>
    <property type="evidence" value="ECO:0007669"/>
    <property type="project" value="UniProtKB-EC"/>
</dbReference>
<sequence length="206" mass="22625">MAIPRSHVALVFLLMAMAALMQSSVHCADPAPSKLGEIIVLIRGRLDLARDVAFTKLKTCKLIEDSVREAEILANATTEGTKQGLTKDQVSTFYKAQMEANKLIQYNVVALDKTLKDYKIKNDLIGIRKQLNELDAKILPLIKPCVTELSSSKSTDICLETVSKVVSITDPKTPDYYKAAVVRAAALFTETCLTAPICKSEELSIH</sequence>
<evidence type="ECO:0000313" key="7">
    <source>
        <dbReference type="EMBL" id="CAG6763584.1"/>
    </source>
</evidence>
<dbReference type="GO" id="GO:0046417">
    <property type="term" value="P:chorismate metabolic process"/>
    <property type="evidence" value="ECO:0007669"/>
    <property type="project" value="InterPro"/>
</dbReference>
<dbReference type="EC" id="5.4.99.5" evidence="2"/>
<dbReference type="PANTHER" id="PTHR38041:SF2">
    <property type="entry name" value="SECRETED CHORISMATE MUTASE"/>
    <property type="match status" value="1"/>
</dbReference>
<dbReference type="SMART" id="SM00830">
    <property type="entry name" value="CM_2"/>
    <property type="match status" value="1"/>
</dbReference>
<evidence type="ECO:0000256" key="5">
    <source>
        <dbReference type="SAM" id="SignalP"/>
    </source>
</evidence>
<dbReference type="AlphaFoldDB" id="A0A8D9ADZ7"/>
<dbReference type="UniPathway" id="UPA00120">
    <property type="reaction ID" value="UER00203"/>
</dbReference>
<feature type="chain" id="PRO_5034919878" description="chorismate mutase" evidence="5">
    <location>
        <begin position="28"/>
        <end position="206"/>
    </location>
</feature>
<feature type="signal peptide" evidence="5">
    <location>
        <begin position="1"/>
        <end position="27"/>
    </location>
</feature>
<organism evidence="7">
    <name type="scientific">Cacopsylla melanoneura</name>
    <dbReference type="NCBI Taxonomy" id="428564"/>
    <lineage>
        <taxon>Eukaryota</taxon>
        <taxon>Metazoa</taxon>
        <taxon>Ecdysozoa</taxon>
        <taxon>Arthropoda</taxon>
        <taxon>Hexapoda</taxon>
        <taxon>Insecta</taxon>
        <taxon>Pterygota</taxon>
        <taxon>Neoptera</taxon>
        <taxon>Paraneoptera</taxon>
        <taxon>Hemiptera</taxon>
        <taxon>Sternorrhyncha</taxon>
        <taxon>Psylloidea</taxon>
        <taxon>Psyllidae</taxon>
        <taxon>Psyllinae</taxon>
        <taxon>Cacopsylla</taxon>
    </lineage>
</organism>
<comment type="pathway">
    <text evidence="1">Metabolic intermediate biosynthesis; prephenate biosynthesis; prephenate from chorismate: step 1/1.</text>
</comment>
<dbReference type="Gene3D" id="1.20.59.10">
    <property type="entry name" value="Chorismate mutase"/>
    <property type="match status" value="1"/>
</dbReference>